<dbReference type="AlphaFoldDB" id="A0A2U1LPY4"/>
<evidence type="ECO:0000259" key="1">
    <source>
        <dbReference type="Pfam" id="PF25794"/>
    </source>
</evidence>
<dbReference type="OrthoDB" id="1262810at2759"/>
<dbReference type="InterPro" id="IPR052957">
    <property type="entry name" value="Auxin_embryo_med"/>
</dbReference>
<feature type="domain" description="Sacsin/Nov" evidence="1">
    <location>
        <begin position="152"/>
        <end position="229"/>
    </location>
</feature>
<dbReference type="EMBL" id="PKPP01008298">
    <property type="protein sequence ID" value="PWA51058.1"/>
    <property type="molecule type" value="Genomic_DNA"/>
</dbReference>
<evidence type="ECO:0000313" key="3">
    <source>
        <dbReference type="Proteomes" id="UP000245207"/>
    </source>
</evidence>
<dbReference type="Pfam" id="PF25794">
    <property type="entry name" value="SACS"/>
    <property type="match status" value="1"/>
</dbReference>
<name>A0A2U1LPY4_ARTAN</name>
<dbReference type="NCBIfam" id="NF047352">
    <property type="entry name" value="P_loop_sacsin"/>
    <property type="match status" value="1"/>
</dbReference>
<sequence>MAMTAKEHVAEIRRTKFSIGGELNPLTEDLHHAVKNLSAELYAKDVHFLMELIQNAEDNEYPEGVDPSLEFVITSKDITSTGAPTTLLVFNNEKGFSSKNIDSVCSVGRSTKKGLRKRGYIGEKVTTLNVVLQNAEDNEYPEGVDPSLEFVITSKDITNTGAPATLLVFNNEKGFSSKNIDSVCSVGRSTKKGLRKRGYIGEKGIGFKSVFLITSQPYIFSNGYQIKFDEKPCQHCNVGYIVPEWVDDDSILSSIQSEYGSSTALPNTILVLPLRGDKVQQVKTQLSSVHPEVLLFLSKIKRLSVRGGNENPSLDTLSAVSISSEKNFVTSKSMDADSYLIHLKTGDDIANESGYHMWKQRFPVKQETKVDVRREVEEWVVTLAFPIEKRLQGSSRCPGIYAFLPTDTVTNFPFIIQADFLLASSREIILWDNKWNQGILDCVPDAFVNAFTTLVKSLINAPVSSLPQMFRFLPITNPSHQKLKRVQDSIQAKLMNETIVPCESFTSEKLFRKPHEVYKLLPTFRSILNAAKSQHVSFSTNIVSQGAYFLTSSLDEIEYHSILNFLRIRDLDPKWYVRCIASSNIVMGVSDDVYLQLLVFIAEYFLYNANFRNIPLIKYTGLDGNVKLCKVNDVSVPSSSRKLLAGTGDCISWLNQWNAEFCSSLCPFFLSKVIQEECKKDYRLKKWLMYDVKVKFVGVYEYADHLIPSLNSDNPSDGVNINERKKERIPLRNLAL</sequence>
<dbReference type="Gene3D" id="3.30.565.10">
    <property type="entry name" value="Histidine kinase-like ATPase, C-terminal domain"/>
    <property type="match status" value="1"/>
</dbReference>
<dbReference type="PANTHER" id="PTHR32387:SF3">
    <property type="entry name" value="ATP_DNA BINDING PROTEIN"/>
    <property type="match status" value="1"/>
</dbReference>
<dbReference type="STRING" id="35608.A0A2U1LPY4"/>
<evidence type="ECO:0000313" key="2">
    <source>
        <dbReference type="EMBL" id="PWA51058.1"/>
    </source>
</evidence>
<proteinExistence type="predicted"/>
<dbReference type="InterPro" id="IPR036890">
    <property type="entry name" value="HATPase_C_sf"/>
</dbReference>
<gene>
    <name evidence="2" type="ORF">CTI12_AA466980</name>
</gene>
<reference evidence="2 3" key="1">
    <citation type="journal article" date="2018" name="Mol. Plant">
        <title>The genome of Artemisia annua provides insight into the evolution of Asteraceae family and artemisinin biosynthesis.</title>
        <authorList>
            <person name="Shen Q."/>
            <person name="Zhang L."/>
            <person name="Liao Z."/>
            <person name="Wang S."/>
            <person name="Yan T."/>
            <person name="Shi P."/>
            <person name="Liu M."/>
            <person name="Fu X."/>
            <person name="Pan Q."/>
            <person name="Wang Y."/>
            <person name="Lv Z."/>
            <person name="Lu X."/>
            <person name="Zhang F."/>
            <person name="Jiang W."/>
            <person name="Ma Y."/>
            <person name="Chen M."/>
            <person name="Hao X."/>
            <person name="Li L."/>
            <person name="Tang Y."/>
            <person name="Lv G."/>
            <person name="Zhou Y."/>
            <person name="Sun X."/>
            <person name="Brodelius P.E."/>
            <person name="Rose J.K.C."/>
            <person name="Tang K."/>
        </authorList>
    </citation>
    <scope>NUCLEOTIDE SEQUENCE [LARGE SCALE GENOMIC DNA]</scope>
    <source>
        <strain evidence="3">cv. Huhao1</strain>
        <tissue evidence="2">Leaf</tissue>
    </source>
</reference>
<organism evidence="2 3">
    <name type="scientific">Artemisia annua</name>
    <name type="common">Sweet wormwood</name>
    <dbReference type="NCBI Taxonomy" id="35608"/>
    <lineage>
        <taxon>Eukaryota</taxon>
        <taxon>Viridiplantae</taxon>
        <taxon>Streptophyta</taxon>
        <taxon>Embryophyta</taxon>
        <taxon>Tracheophyta</taxon>
        <taxon>Spermatophyta</taxon>
        <taxon>Magnoliopsida</taxon>
        <taxon>eudicotyledons</taxon>
        <taxon>Gunneridae</taxon>
        <taxon>Pentapetalae</taxon>
        <taxon>asterids</taxon>
        <taxon>campanulids</taxon>
        <taxon>Asterales</taxon>
        <taxon>Asteraceae</taxon>
        <taxon>Asteroideae</taxon>
        <taxon>Anthemideae</taxon>
        <taxon>Artemisiinae</taxon>
        <taxon>Artemisia</taxon>
    </lineage>
</organism>
<dbReference type="PANTHER" id="PTHR32387">
    <property type="entry name" value="WU:FJ29H11"/>
    <property type="match status" value="1"/>
</dbReference>
<dbReference type="SUPFAM" id="SSF55874">
    <property type="entry name" value="ATPase domain of HSP90 chaperone/DNA topoisomerase II/histidine kinase"/>
    <property type="match status" value="2"/>
</dbReference>
<keyword evidence="3" id="KW-1185">Reference proteome</keyword>
<dbReference type="InterPro" id="IPR058210">
    <property type="entry name" value="SACS/Nov_dom"/>
</dbReference>
<protein>
    <submittedName>
        <fullName evidence="2">DNA binding,ATP binding protein</fullName>
    </submittedName>
</protein>
<dbReference type="Proteomes" id="UP000245207">
    <property type="component" value="Unassembled WGS sequence"/>
</dbReference>
<comment type="caution">
    <text evidence="2">The sequence shown here is derived from an EMBL/GenBank/DDBJ whole genome shotgun (WGS) entry which is preliminary data.</text>
</comment>
<accession>A0A2U1LPY4</accession>